<protein>
    <submittedName>
        <fullName evidence="2">Uncharacterized protein</fullName>
    </submittedName>
</protein>
<dbReference type="EMBL" id="JAGZCZ010000001">
    <property type="protein sequence ID" value="MBS5518936.1"/>
    <property type="molecule type" value="Genomic_DNA"/>
</dbReference>
<dbReference type="Pfam" id="PF18949">
    <property type="entry name" value="DUF5693"/>
    <property type="match status" value="1"/>
</dbReference>
<gene>
    <name evidence="2" type="ORF">KHX13_01115</name>
</gene>
<accession>A0A943EC28</accession>
<feature type="transmembrane region" description="Helical" evidence="1">
    <location>
        <begin position="505"/>
        <end position="525"/>
    </location>
</feature>
<feature type="transmembrane region" description="Helical" evidence="1">
    <location>
        <begin position="665"/>
        <end position="683"/>
    </location>
</feature>
<feature type="transmembrane region" description="Helical" evidence="1">
    <location>
        <begin position="468"/>
        <end position="493"/>
    </location>
</feature>
<comment type="caution">
    <text evidence="2">The sequence shown here is derived from an EMBL/GenBank/DDBJ whole genome shotgun (WGS) entry which is preliminary data.</text>
</comment>
<feature type="transmembrane region" description="Helical" evidence="1">
    <location>
        <begin position="380"/>
        <end position="399"/>
    </location>
</feature>
<organism evidence="2 3">
    <name type="scientific">Acidaminococcus intestini</name>
    <dbReference type="NCBI Taxonomy" id="187327"/>
    <lineage>
        <taxon>Bacteria</taxon>
        <taxon>Bacillati</taxon>
        <taxon>Bacillota</taxon>
        <taxon>Negativicutes</taxon>
        <taxon>Acidaminococcales</taxon>
        <taxon>Acidaminococcaceae</taxon>
        <taxon>Acidaminococcus</taxon>
    </lineage>
</organism>
<feature type="transmembrane region" description="Helical" evidence="1">
    <location>
        <begin position="411"/>
        <end position="431"/>
    </location>
</feature>
<feature type="transmembrane region" description="Helical" evidence="1">
    <location>
        <begin position="437"/>
        <end position="456"/>
    </location>
</feature>
<keyword evidence="1" id="KW-1133">Transmembrane helix</keyword>
<dbReference type="AlphaFoldDB" id="A0A943EC28"/>
<keyword evidence="1" id="KW-0812">Transmembrane</keyword>
<keyword evidence="1" id="KW-0472">Membrane</keyword>
<feature type="transmembrane region" description="Helical" evidence="1">
    <location>
        <begin position="552"/>
        <end position="571"/>
    </location>
</feature>
<name>A0A943EC28_9FIRM</name>
<proteinExistence type="predicted"/>
<sequence length="697" mass="77976">MKKIKQLFVVLVGLGLLASLCLNWSRYQVERANRSMETVMDYQALVRMADSEGLSRQSVLKKFKDAGVTTLAVSDRTIMDMAGEGLITYYTGGELLRQKEIGGLSPSWQTIVASPDFTYQAVYLADGTSRRTLDALIETLGARFDRERFHKVSETPRVYMLKAPTALNKNPFSQDQLGIQETPLLLVPDELLAAKENGFMVAIRPNNFVKTTKDEEKARQQLAVFFKEIDETGADVSLIIGSGRSMLGEPRYLKNTADALKKRHITLGMVEADVQLQFIKMDGLVPLSEVMDYDAARVYTIAEDEQRKMKVFDAFRRWSLADDERNIRVNYIRPFVTGLDGNTALETNLEYVSDVTRDVASHGYTSGRAGVFAPYHPSHLFYVPMAFSVVAAWCLYFLLLGLLPQHHYAKLVLVGGLVLSAGYFTGSHALLFRQVTALLSAIIFPVLSMARMITLWERRKGVGTVKGLLAMTTVQLGYAMALSLVGASLLGAILGDTRFLLEIDIYRGVKLTFMMPVLLTFLLFVKRHGLWNEGESLTAPLARIRAFLHRPFTLSTLFVLLAFAIVAWVFIGRSGHTAGVPVPAFEEKLRYFLEETMYARPREKEFLIGHPAFYLTAWCVLRKLPTWTYGLFAVAATIGQASLVQTFCHMRTPIFMSYVRAFDGYALGALLGILAVLVFEGLYRAYGAYKKGRDARG</sequence>
<evidence type="ECO:0000313" key="2">
    <source>
        <dbReference type="EMBL" id="MBS5518936.1"/>
    </source>
</evidence>
<dbReference type="Proteomes" id="UP000754226">
    <property type="component" value="Unassembled WGS sequence"/>
</dbReference>
<reference evidence="2" key="1">
    <citation type="submission" date="2021-02" db="EMBL/GenBank/DDBJ databases">
        <title>Infant gut strain persistence is associated with maternal origin, phylogeny, and functional potential including surface adhesion and iron acquisition.</title>
        <authorList>
            <person name="Lou Y.C."/>
        </authorList>
    </citation>
    <scope>NUCLEOTIDE SEQUENCE</scope>
    <source>
        <strain evidence="2">L3_106_000M1_dasL3_106_000M1_concoct_15</strain>
    </source>
</reference>
<evidence type="ECO:0000256" key="1">
    <source>
        <dbReference type="SAM" id="Phobius"/>
    </source>
</evidence>
<evidence type="ECO:0000313" key="3">
    <source>
        <dbReference type="Proteomes" id="UP000754226"/>
    </source>
</evidence>
<dbReference type="InterPro" id="IPR043748">
    <property type="entry name" value="DUF5693"/>
</dbReference>